<dbReference type="HAMAP" id="MF_00131">
    <property type="entry name" value="Trp_synth_alpha"/>
    <property type="match status" value="1"/>
</dbReference>
<dbReference type="InterPro" id="IPR018204">
    <property type="entry name" value="Trp_synthase_alpha_AS"/>
</dbReference>
<comment type="pathway">
    <text evidence="1 8">Amino-acid biosynthesis; L-tryptophan biosynthesis; L-tryptophan from chorismate: step 5/5.</text>
</comment>
<evidence type="ECO:0000313" key="11">
    <source>
        <dbReference type="Proteomes" id="UP001597214"/>
    </source>
</evidence>
<dbReference type="InterPro" id="IPR011060">
    <property type="entry name" value="RibuloseP-bd_barrel"/>
</dbReference>
<dbReference type="RefSeq" id="WP_377929747.1">
    <property type="nucleotide sequence ID" value="NZ_JBHUEM010000045.1"/>
</dbReference>
<keyword evidence="5 8" id="KW-0057">Aromatic amino acid biosynthesis</keyword>
<comment type="catalytic activity">
    <reaction evidence="7 8">
        <text>(1S,2R)-1-C-(indol-3-yl)glycerol 3-phosphate + L-serine = D-glyceraldehyde 3-phosphate + L-tryptophan + H2O</text>
        <dbReference type="Rhea" id="RHEA:10532"/>
        <dbReference type="ChEBI" id="CHEBI:15377"/>
        <dbReference type="ChEBI" id="CHEBI:33384"/>
        <dbReference type="ChEBI" id="CHEBI:57912"/>
        <dbReference type="ChEBI" id="CHEBI:58866"/>
        <dbReference type="ChEBI" id="CHEBI:59776"/>
        <dbReference type="EC" id="4.2.1.20"/>
    </reaction>
</comment>
<keyword evidence="4 8" id="KW-0822">Tryptophan biosynthesis</keyword>
<dbReference type="PROSITE" id="PS00167">
    <property type="entry name" value="TRP_SYNTHASE_ALPHA"/>
    <property type="match status" value="1"/>
</dbReference>
<comment type="caution">
    <text evidence="10">The sequence shown here is derived from an EMBL/GenBank/DDBJ whole genome shotgun (WGS) entry which is preliminary data.</text>
</comment>
<dbReference type="PANTHER" id="PTHR43406:SF1">
    <property type="entry name" value="TRYPTOPHAN SYNTHASE ALPHA CHAIN, CHLOROPLASTIC"/>
    <property type="match status" value="1"/>
</dbReference>
<feature type="active site" description="Proton acceptor" evidence="8">
    <location>
        <position position="46"/>
    </location>
</feature>
<organism evidence="10 11">
    <name type="scientific">Bacillus salitolerans</name>
    <dbReference type="NCBI Taxonomy" id="1437434"/>
    <lineage>
        <taxon>Bacteria</taxon>
        <taxon>Bacillati</taxon>
        <taxon>Bacillota</taxon>
        <taxon>Bacilli</taxon>
        <taxon>Bacillales</taxon>
        <taxon>Bacillaceae</taxon>
        <taxon>Bacillus</taxon>
    </lineage>
</organism>
<keyword evidence="6 8" id="KW-0456">Lyase</keyword>
<dbReference type="Pfam" id="PF00290">
    <property type="entry name" value="Trp_syntA"/>
    <property type="match status" value="1"/>
</dbReference>
<feature type="active site" description="Proton acceptor" evidence="8">
    <location>
        <position position="57"/>
    </location>
</feature>
<evidence type="ECO:0000256" key="1">
    <source>
        <dbReference type="ARBA" id="ARBA00004733"/>
    </source>
</evidence>
<evidence type="ECO:0000256" key="2">
    <source>
        <dbReference type="ARBA" id="ARBA00011270"/>
    </source>
</evidence>
<keyword evidence="11" id="KW-1185">Reference proteome</keyword>
<comment type="similarity">
    <text evidence="8 9">Belongs to the TrpA family.</text>
</comment>
<evidence type="ECO:0000256" key="8">
    <source>
        <dbReference type="HAMAP-Rule" id="MF_00131"/>
    </source>
</evidence>
<sequence length="269" mass="29948">MNRVQKRTILTTEFLFIPFIMAGYPDEETTIEIALSLQRSGASLLELGVPYSDPLADGPIIQKAAEKALKNGMTIKKAIALVGEMRKKGVTIPIILFTYYNPVLQLEQESFFALAHQNDVDGLLIPDLPYEESTIIRRKCHEEGMLYISLVAPTSEKRIEMIAKESKGFLYCVSSLGVTGIRDELHESIYSFLTQVKKYSSVPIAVGFGISNRDQVSKLMPVCDGIIMGSAILRKLAELEEGLLNKATRREYLGEFEKYISSITSPISS</sequence>
<dbReference type="SUPFAM" id="SSF51366">
    <property type="entry name" value="Ribulose-phoshate binding barrel"/>
    <property type="match status" value="1"/>
</dbReference>
<accession>A0ABW4LTQ4</accession>
<evidence type="ECO:0000256" key="9">
    <source>
        <dbReference type="RuleBase" id="RU003662"/>
    </source>
</evidence>
<dbReference type="EC" id="4.2.1.20" evidence="8"/>
<dbReference type="InterPro" id="IPR013785">
    <property type="entry name" value="Aldolase_TIM"/>
</dbReference>
<evidence type="ECO:0000256" key="5">
    <source>
        <dbReference type="ARBA" id="ARBA00023141"/>
    </source>
</evidence>
<dbReference type="NCBIfam" id="TIGR00262">
    <property type="entry name" value="trpA"/>
    <property type="match status" value="1"/>
</dbReference>
<dbReference type="Proteomes" id="UP001597214">
    <property type="component" value="Unassembled WGS sequence"/>
</dbReference>
<evidence type="ECO:0000256" key="7">
    <source>
        <dbReference type="ARBA" id="ARBA00049047"/>
    </source>
</evidence>
<evidence type="ECO:0000256" key="3">
    <source>
        <dbReference type="ARBA" id="ARBA00022605"/>
    </source>
</evidence>
<comment type="subunit">
    <text evidence="2 8">Tetramer of two alpha and two beta chains.</text>
</comment>
<name>A0ABW4LTQ4_9BACI</name>
<dbReference type="Gene3D" id="3.20.20.70">
    <property type="entry name" value="Aldolase class I"/>
    <property type="match status" value="1"/>
</dbReference>
<dbReference type="GO" id="GO:0004834">
    <property type="term" value="F:tryptophan synthase activity"/>
    <property type="evidence" value="ECO:0007669"/>
    <property type="project" value="UniProtKB-EC"/>
</dbReference>
<dbReference type="CDD" id="cd04724">
    <property type="entry name" value="Tryptophan_synthase_alpha"/>
    <property type="match status" value="1"/>
</dbReference>
<dbReference type="EMBL" id="JBHUEM010000045">
    <property type="protein sequence ID" value="MFD1738544.1"/>
    <property type="molecule type" value="Genomic_DNA"/>
</dbReference>
<protein>
    <recommendedName>
        <fullName evidence="8">Tryptophan synthase alpha chain</fullName>
        <ecNumber evidence="8">4.2.1.20</ecNumber>
    </recommendedName>
</protein>
<evidence type="ECO:0000313" key="10">
    <source>
        <dbReference type="EMBL" id="MFD1738544.1"/>
    </source>
</evidence>
<proteinExistence type="inferred from homology"/>
<gene>
    <name evidence="8 10" type="primary">trpA</name>
    <name evidence="10" type="ORF">ACFSCX_18640</name>
</gene>
<dbReference type="PANTHER" id="PTHR43406">
    <property type="entry name" value="TRYPTOPHAN SYNTHASE, ALPHA CHAIN"/>
    <property type="match status" value="1"/>
</dbReference>
<reference evidence="11" key="1">
    <citation type="journal article" date="2019" name="Int. J. Syst. Evol. Microbiol.">
        <title>The Global Catalogue of Microorganisms (GCM) 10K type strain sequencing project: providing services to taxonomists for standard genome sequencing and annotation.</title>
        <authorList>
            <consortium name="The Broad Institute Genomics Platform"/>
            <consortium name="The Broad Institute Genome Sequencing Center for Infectious Disease"/>
            <person name="Wu L."/>
            <person name="Ma J."/>
        </authorList>
    </citation>
    <scope>NUCLEOTIDE SEQUENCE [LARGE SCALE GENOMIC DNA]</scope>
    <source>
        <strain evidence="11">CCUG 49339</strain>
    </source>
</reference>
<evidence type="ECO:0000256" key="6">
    <source>
        <dbReference type="ARBA" id="ARBA00023239"/>
    </source>
</evidence>
<dbReference type="InterPro" id="IPR002028">
    <property type="entry name" value="Trp_synthase_suA"/>
</dbReference>
<keyword evidence="3 8" id="KW-0028">Amino-acid biosynthesis</keyword>
<comment type="function">
    <text evidence="8">The alpha subunit is responsible for the aldol cleavage of indoleglycerol phosphate to indole and glyceraldehyde 3-phosphate.</text>
</comment>
<evidence type="ECO:0000256" key="4">
    <source>
        <dbReference type="ARBA" id="ARBA00022822"/>
    </source>
</evidence>